<comment type="caution">
    <text evidence="1">The sequence shown here is derived from an EMBL/GenBank/DDBJ whole genome shotgun (WGS) entry which is preliminary data.</text>
</comment>
<dbReference type="RefSeq" id="WP_243307196.1">
    <property type="nucleotide sequence ID" value="NZ_JALGBI010000001.1"/>
</dbReference>
<name>A0A9X2AQG4_9BURK</name>
<dbReference type="AlphaFoldDB" id="A0A9X2AQG4"/>
<accession>A0A9X2AQG4</accession>
<evidence type="ECO:0000313" key="1">
    <source>
        <dbReference type="EMBL" id="MCJ0764542.1"/>
    </source>
</evidence>
<evidence type="ECO:0000313" key="2">
    <source>
        <dbReference type="Proteomes" id="UP001139447"/>
    </source>
</evidence>
<proteinExistence type="predicted"/>
<organism evidence="1 2">
    <name type="scientific">Variovorax terrae</name>
    <dbReference type="NCBI Taxonomy" id="2923278"/>
    <lineage>
        <taxon>Bacteria</taxon>
        <taxon>Pseudomonadati</taxon>
        <taxon>Pseudomonadota</taxon>
        <taxon>Betaproteobacteria</taxon>
        <taxon>Burkholderiales</taxon>
        <taxon>Comamonadaceae</taxon>
        <taxon>Variovorax</taxon>
    </lineage>
</organism>
<reference evidence="1" key="1">
    <citation type="submission" date="2022-03" db="EMBL/GenBank/DDBJ databases">
        <authorList>
            <person name="Woo C.Y."/>
        </authorList>
    </citation>
    <scope>NUCLEOTIDE SEQUENCE</scope>
    <source>
        <strain evidence="1">CYS-02</strain>
    </source>
</reference>
<sequence length="210" mass="23313">MSAGTTFFDSLSQPGRAERFEARRAALLVHAMSVQDQKWLLSQLSVAQQVQLGSLLSELQVMGIARDPVLLREALKTTETAPHFDPTTPRQPEDIGVQERLMEAQPWIVAKLLKSEPSALVMMVLAIASWPWREEVLAALEPSKRRQVLELLSSADQNLPIALRKVLLHSLEERISGVTKAIPKGSDPNAHERSLARIRAFFTRTIGGHA</sequence>
<keyword evidence="2" id="KW-1185">Reference proteome</keyword>
<dbReference type="EMBL" id="JALGBI010000001">
    <property type="protein sequence ID" value="MCJ0764542.1"/>
    <property type="molecule type" value="Genomic_DNA"/>
</dbReference>
<protein>
    <submittedName>
        <fullName evidence="1">Uncharacterized protein</fullName>
    </submittedName>
</protein>
<dbReference type="Proteomes" id="UP001139447">
    <property type="component" value="Unassembled WGS sequence"/>
</dbReference>
<gene>
    <name evidence="1" type="ORF">MMF98_15090</name>
</gene>